<dbReference type="EMBL" id="CM022221">
    <property type="protein sequence ID" value="KAF7047510.1"/>
    <property type="molecule type" value="Genomic_DNA"/>
</dbReference>
<sequence length="91" mass="9962">DSAVRILLPFHTRYNSATPSSPSSPHHHSLPTSLLISPPSPPRLLLDPPPPRACPPARRRGHDSGDGVLRHEEGDQALRGPEVRHLQPPQE</sequence>
<feature type="compositionally biased region" description="Low complexity" evidence="1">
    <location>
        <begin position="16"/>
        <end position="37"/>
    </location>
</feature>
<evidence type="ECO:0000256" key="1">
    <source>
        <dbReference type="SAM" id="MobiDB-lite"/>
    </source>
</evidence>
<feature type="compositionally biased region" description="Pro residues" evidence="1">
    <location>
        <begin position="38"/>
        <end position="54"/>
    </location>
</feature>
<evidence type="ECO:0000313" key="2">
    <source>
        <dbReference type="EMBL" id="KAF7047510.1"/>
    </source>
</evidence>
<dbReference type="AlphaFoldDB" id="A0A9R1KB40"/>
<feature type="non-terminal residue" evidence="2">
    <location>
        <position position="1"/>
    </location>
</feature>
<feature type="compositionally biased region" description="Basic and acidic residues" evidence="1">
    <location>
        <begin position="62"/>
        <end position="85"/>
    </location>
</feature>
<organism evidence="2">
    <name type="scientific">Triticum aestivum</name>
    <name type="common">Wheat</name>
    <dbReference type="NCBI Taxonomy" id="4565"/>
    <lineage>
        <taxon>Eukaryota</taxon>
        <taxon>Viridiplantae</taxon>
        <taxon>Streptophyta</taxon>
        <taxon>Embryophyta</taxon>
        <taxon>Tracheophyta</taxon>
        <taxon>Spermatophyta</taxon>
        <taxon>Magnoliopsida</taxon>
        <taxon>Liliopsida</taxon>
        <taxon>Poales</taxon>
        <taxon>Poaceae</taxon>
        <taxon>BOP clade</taxon>
        <taxon>Pooideae</taxon>
        <taxon>Triticodae</taxon>
        <taxon>Triticeae</taxon>
        <taxon>Triticinae</taxon>
        <taxon>Triticum</taxon>
    </lineage>
</organism>
<comment type="caution">
    <text evidence="2">The sequence shown here is derived from an EMBL/GenBank/DDBJ whole genome shotgun (WGS) entry which is preliminary data.</text>
</comment>
<reference evidence="2" key="1">
    <citation type="journal article" date="2017" name="Gigascience">
        <title>The first near-complete assembly of the hexaploid bread wheat genome, Triticum aestivum.</title>
        <authorList>
            <person name="Zimin A.V."/>
            <person name="Puiu D."/>
            <person name="Hall R."/>
            <person name="Kingan S."/>
            <person name="Clavijo B.J."/>
            <person name="Salzberg S.L."/>
        </authorList>
    </citation>
    <scope>NUCLEOTIDE SEQUENCE</scope>
    <source>
        <tissue evidence="2">Leaf</tissue>
    </source>
</reference>
<feature type="region of interest" description="Disordered" evidence="1">
    <location>
        <begin position="14"/>
        <end position="91"/>
    </location>
</feature>
<proteinExistence type="predicted"/>
<reference evidence="2" key="2">
    <citation type="submission" date="2020-03" db="EMBL/GenBank/DDBJ databases">
        <title>The second near-complete assembly of the hexaploid bread wheat (Triticum aestivum) genome.</title>
        <authorList>
            <person name="Zimin A.V."/>
            <person name="Puiu D."/>
            <person name="Shumante A."/>
            <person name="Alonge M."/>
            <person name="Salzberg S.L."/>
        </authorList>
    </citation>
    <scope>NUCLEOTIDE SEQUENCE</scope>
    <source>
        <tissue evidence="2">Leaf</tissue>
    </source>
</reference>
<feature type="non-terminal residue" evidence="2">
    <location>
        <position position="91"/>
    </location>
</feature>
<gene>
    <name evidence="2" type="ORF">CFC21_056433</name>
</gene>
<dbReference type="Proteomes" id="UP000815260">
    <property type="component" value="Chromosome 4B"/>
</dbReference>
<accession>A0A9R1KB40</accession>
<name>A0A9R1KB40_WHEAT</name>
<protein>
    <submittedName>
        <fullName evidence="2">Uncharacterized protein</fullName>
    </submittedName>
</protein>